<dbReference type="AlphaFoldDB" id="A0AAD5MMR3"/>
<name>A0AAD5MMR3_PARTN</name>
<evidence type="ECO:0000313" key="2">
    <source>
        <dbReference type="Proteomes" id="UP001196413"/>
    </source>
</evidence>
<evidence type="ECO:0000313" key="1">
    <source>
        <dbReference type="EMBL" id="KAJ1350686.1"/>
    </source>
</evidence>
<accession>A0AAD5MMR3</accession>
<gene>
    <name evidence="1" type="ORF">KIN20_006547</name>
</gene>
<sequence length="108" mass="12460">MRRRGAACVSTPVFDGKPYIFKQVTFRQSRLLESLERPDCNFQNATLCQAVVEELLHSDLTDSYEPLAKVPVIAVKAVILEPMIFRDDLSWFHNYNEDENELEEQSPV</sequence>
<dbReference type="EMBL" id="JAHQIW010000926">
    <property type="protein sequence ID" value="KAJ1350686.1"/>
    <property type="molecule type" value="Genomic_DNA"/>
</dbReference>
<keyword evidence="2" id="KW-1185">Reference proteome</keyword>
<protein>
    <submittedName>
        <fullName evidence="1">Uncharacterized protein</fullName>
    </submittedName>
</protein>
<organism evidence="1 2">
    <name type="scientific">Parelaphostrongylus tenuis</name>
    <name type="common">Meningeal worm</name>
    <dbReference type="NCBI Taxonomy" id="148309"/>
    <lineage>
        <taxon>Eukaryota</taxon>
        <taxon>Metazoa</taxon>
        <taxon>Ecdysozoa</taxon>
        <taxon>Nematoda</taxon>
        <taxon>Chromadorea</taxon>
        <taxon>Rhabditida</taxon>
        <taxon>Rhabditina</taxon>
        <taxon>Rhabditomorpha</taxon>
        <taxon>Strongyloidea</taxon>
        <taxon>Metastrongylidae</taxon>
        <taxon>Parelaphostrongylus</taxon>
    </lineage>
</organism>
<proteinExistence type="predicted"/>
<dbReference type="Proteomes" id="UP001196413">
    <property type="component" value="Unassembled WGS sequence"/>
</dbReference>
<reference evidence="1" key="1">
    <citation type="submission" date="2021-06" db="EMBL/GenBank/DDBJ databases">
        <title>Parelaphostrongylus tenuis whole genome reference sequence.</title>
        <authorList>
            <person name="Garwood T.J."/>
            <person name="Larsen P.A."/>
            <person name="Fountain-Jones N.M."/>
            <person name="Garbe J.R."/>
            <person name="Macchietto M.G."/>
            <person name="Kania S.A."/>
            <person name="Gerhold R.W."/>
            <person name="Richards J.E."/>
            <person name="Wolf T.M."/>
        </authorList>
    </citation>
    <scope>NUCLEOTIDE SEQUENCE</scope>
    <source>
        <strain evidence="1">MNPRO001-30</strain>
        <tissue evidence="1">Meninges</tissue>
    </source>
</reference>
<comment type="caution">
    <text evidence="1">The sequence shown here is derived from an EMBL/GenBank/DDBJ whole genome shotgun (WGS) entry which is preliminary data.</text>
</comment>